<dbReference type="KEGG" id="src:M271_26645"/>
<dbReference type="Proteomes" id="UP000281594">
    <property type="component" value="Unassembled WGS sequence"/>
</dbReference>
<evidence type="ECO:0000313" key="1">
    <source>
        <dbReference type="EMBL" id="RLV80100.1"/>
    </source>
</evidence>
<proteinExistence type="predicted"/>
<organism evidence="1 2">
    <name type="scientific">Streptomyces rapamycinicus (strain ATCC 29253 / DSM 41530 / NRRL 5491 / AYB-994)</name>
    <name type="common">Streptomyces hygroscopicus (strain ATCC 29253)</name>
    <dbReference type="NCBI Taxonomy" id="1343740"/>
    <lineage>
        <taxon>Bacteria</taxon>
        <taxon>Bacillati</taxon>
        <taxon>Actinomycetota</taxon>
        <taxon>Actinomycetes</taxon>
        <taxon>Kitasatosporales</taxon>
        <taxon>Streptomycetaceae</taxon>
        <taxon>Streptomyces</taxon>
        <taxon>Streptomyces violaceusniger group</taxon>
    </lineage>
</organism>
<sequence length="65" mass="6991">MSAVAVEITARPEVDDELEVVDTLGAIAVEITPRPVVEDDVEFVDELDTVAGNEVMRGCGNDNPY</sequence>
<gene>
    <name evidence="1" type="ORF">D3C57_116985</name>
</gene>
<dbReference type="HOGENOM" id="CLU_2848070_0_0_11"/>
<comment type="caution">
    <text evidence="1">The sequence shown here is derived from an EMBL/GenBank/DDBJ whole genome shotgun (WGS) entry which is preliminary data.</text>
</comment>
<dbReference type="STRING" id="1343740.M271_26645"/>
<protein>
    <submittedName>
        <fullName evidence="1">Uncharacterized protein</fullName>
    </submittedName>
</protein>
<reference evidence="1 2" key="1">
    <citation type="journal article" date="2018" name="J. Biol. Chem.">
        <title>Discovery of the actinoplanic acid pathway in Streptomyces rapamycinicus reveals a genetically conserved synergism with rapamycin.</title>
        <authorList>
            <person name="Mrak P."/>
            <person name="Krastel P."/>
            <person name="Pivk Lukancic P."/>
            <person name="Tao J."/>
            <person name="Pistorius D."/>
            <person name="Moore C.M."/>
        </authorList>
    </citation>
    <scope>NUCLEOTIDE SEQUENCE [LARGE SCALE GENOMIC DNA]</scope>
    <source>
        <strain evidence="1 2">NRRL 5491</strain>
    </source>
</reference>
<evidence type="ECO:0000313" key="2">
    <source>
        <dbReference type="Proteomes" id="UP000281594"/>
    </source>
</evidence>
<dbReference type="AlphaFoldDB" id="A0A0A0NIJ7"/>
<accession>A0A0A0NIJ7</accession>
<name>A0A0A0NIJ7_STRRN</name>
<dbReference type="RefSeq" id="WP_020870255.1">
    <property type="nucleotide sequence ID" value="NC_022785.1"/>
</dbReference>
<dbReference type="EMBL" id="QYCY01000001">
    <property type="protein sequence ID" value="RLV80100.1"/>
    <property type="molecule type" value="Genomic_DNA"/>
</dbReference>